<gene>
    <name evidence="2" type="ORF">O3P69_018109</name>
</gene>
<dbReference type="AlphaFoldDB" id="A0AAW0TIB4"/>
<organism evidence="2 3">
    <name type="scientific">Scylla paramamosain</name>
    <name type="common">Mud crab</name>
    <dbReference type="NCBI Taxonomy" id="85552"/>
    <lineage>
        <taxon>Eukaryota</taxon>
        <taxon>Metazoa</taxon>
        <taxon>Ecdysozoa</taxon>
        <taxon>Arthropoda</taxon>
        <taxon>Crustacea</taxon>
        <taxon>Multicrustacea</taxon>
        <taxon>Malacostraca</taxon>
        <taxon>Eumalacostraca</taxon>
        <taxon>Eucarida</taxon>
        <taxon>Decapoda</taxon>
        <taxon>Pleocyemata</taxon>
        <taxon>Brachyura</taxon>
        <taxon>Eubrachyura</taxon>
        <taxon>Portunoidea</taxon>
        <taxon>Portunidae</taxon>
        <taxon>Portuninae</taxon>
        <taxon>Scylla</taxon>
    </lineage>
</organism>
<proteinExistence type="predicted"/>
<protein>
    <submittedName>
        <fullName evidence="2">Uncharacterized protein</fullName>
    </submittedName>
</protein>
<dbReference type="Proteomes" id="UP001487740">
    <property type="component" value="Unassembled WGS sequence"/>
</dbReference>
<accession>A0AAW0TIB4</accession>
<evidence type="ECO:0000256" key="1">
    <source>
        <dbReference type="SAM" id="MobiDB-lite"/>
    </source>
</evidence>
<dbReference type="EMBL" id="JARAKH010000030">
    <property type="protein sequence ID" value="KAK8387297.1"/>
    <property type="molecule type" value="Genomic_DNA"/>
</dbReference>
<reference evidence="2 3" key="1">
    <citation type="submission" date="2023-03" db="EMBL/GenBank/DDBJ databases">
        <title>High-quality genome of Scylla paramamosain provides insights in environmental adaptation.</title>
        <authorList>
            <person name="Zhang L."/>
        </authorList>
    </citation>
    <scope>NUCLEOTIDE SEQUENCE [LARGE SCALE GENOMIC DNA]</scope>
    <source>
        <strain evidence="2">LZ_2023a</strain>
        <tissue evidence="2">Muscle</tissue>
    </source>
</reference>
<name>A0AAW0TIB4_SCYPA</name>
<comment type="caution">
    <text evidence="2">The sequence shown here is derived from an EMBL/GenBank/DDBJ whole genome shotgun (WGS) entry which is preliminary data.</text>
</comment>
<sequence length="163" mass="17985">MINLLNAGAVPFGYTSDKIESDFPGYIEDCISTGMSCHYVPDLRGTFPLPDVIISNTPPPSPLRRVRSCHAFFPEKTETLPPSPLTPPATPAVFDGEPGVQALQTGLDHIQEVRRRLRDNSSLNPLQLPQLSWPLPAHAHPQSNRRVCRGRSRVCPREESPNG</sequence>
<feature type="region of interest" description="Disordered" evidence="1">
    <location>
        <begin position="131"/>
        <end position="163"/>
    </location>
</feature>
<keyword evidence="3" id="KW-1185">Reference proteome</keyword>
<evidence type="ECO:0000313" key="3">
    <source>
        <dbReference type="Proteomes" id="UP001487740"/>
    </source>
</evidence>
<evidence type="ECO:0000313" key="2">
    <source>
        <dbReference type="EMBL" id="KAK8387297.1"/>
    </source>
</evidence>